<keyword evidence="2" id="KW-0479">Metal-binding</keyword>
<dbReference type="PANTHER" id="PTHR37326:SF1">
    <property type="entry name" value="BLL3975 PROTEIN"/>
    <property type="match status" value="1"/>
</dbReference>
<evidence type="ECO:0000256" key="4">
    <source>
        <dbReference type="ARBA" id="ARBA00022833"/>
    </source>
</evidence>
<dbReference type="Proteomes" id="UP000729733">
    <property type="component" value="Unassembled WGS sequence"/>
</dbReference>
<dbReference type="RefSeq" id="WP_229640576.1">
    <property type="nucleotide sequence ID" value="NZ_JADWDC010000023.1"/>
</dbReference>
<dbReference type="InterPro" id="IPR053138">
    <property type="entry name" value="N-alpha-Ac-DABA_deacetylase"/>
</dbReference>
<sequence length="373" mass="42054">MIPHISTIDLYTLASGDILSLQVYKFIGYQPGKKAYIQANLHGAEIVGNAVIHQLIEFLTALDVSQLQGEIWLVPVCNPLGTNQRSHFFSTGRFNSYDGKNWNRIFWDYEKESEGLTEFAKSQINNPPEVIRSNYLKRIQQAWQEESQRINQPRSVPLSRQYRYQLQSLCLDADYVIDIHSSSNQAIDYTFGFQERIESAKYLLLEYGILMDEYDGDAFDEAFLKPWLALERELAILGEKIKFDLESWTLELGAGMAMNPTSVAKGVAGIKNYLAHKQILSLSESAKTTDITLVSKSKINSYYAPTGGMIQSRLSLNTKVKPGDIIYQLLNFNKQGKIPEVVSIAAETSGVVFDISTNQCVNQGEYVIDILSC</sequence>
<evidence type="ECO:0000256" key="1">
    <source>
        <dbReference type="ARBA" id="ARBA00001947"/>
    </source>
</evidence>
<dbReference type="EMBL" id="JADWDC010000023">
    <property type="protein sequence ID" value="MCC0177513.1"/>
    <property type="molecule type" value="Genomic_DNA"/>
</dbReference>
<dbReference type="Gene3D" id="3.40.630.10">
    <property type="entry name" value="Zn peptidases"/>
    <property type="match status" value="1"/>
</dbReference>
<dbReference type="SUPFAM" id="SSF53187">
    <property type="entry name" value="Zn-dependent exopeptidases"/>
    <property type="match status" value="1"/>
</dbReference>
<evidence type="ECO:0000256" key="2">
    <source>
        <dbReference type="ARBA" id="ARBA00022723"/>
    </source>
</evidence>
<comment type="cofactor">
    <cofactor evidence="1">
        <name>Zn(2+)</name>
        <dbReference type="ChEBI" id="CHEBI:29105"/>
    </cofactor>
</comment>
<comment type="caution">
    <text evidence="6">The sequence shown here is derived from an EMBL/GenBank/DDBJ whole genome shotgun (WGS) entry which is preliminary data.</text>
</comment>
<accession>A0A964BQ30</accession>
<name>A0A964BQ30_9CYAN</name>
<keyword evidence="7" id="KW-1185">Reference proteome</keyword>
<evidence type="ECO:0000313" key="6">
    <source>
        <dbReference type="EMBL" id="MCC0177513.1"/>
    </source>
</evidence>
<protein>
    <submittedName>
        <fullName evidence="6">Succinylglutamate desuccinylase/aspartoacylase family protein</fullName>
    </submittedName>
</protein>
<dbReference type="AlphaFoldDB" id="A0A964BQ30"/>
<feature type="domain" description="Succinylglutamate desuccinylase/Aspartoacylase catalytic" evidence="5">
    <location>
        <begin position="31"/>
        <end position="138"/>
    </location>
</feature>
<evidence type="ECO:0000313" key="7">
    <source>
        <dbReference type="Proteomes" id="UP000729733"/>
    </source>
</evidence>
<dbReference type="PANTHER" id="PTHR37326">
    <property type="entry name" value="BLL3975 PROTEIN"/>
    <property type="match status" value="1"/>
</dbReference>
<dbReference type="Gene3D" id="2.40.50.100">
    <property type="match status" value="1"/>
</dbReference>
<dbReference type="Pfam" id="PF24827">
    <property type="entry name" value="AstE_AspA_cat"/>
    <property type="match status" value="1"/>
</dbReference>
<keyword evidence="3" id="KW-0378">Hydrolase</keyword>
<keyword evidence="4" id="KW-0862">Zinc</keyword>
<reference evidence="6" key="1">
    <citation type="journal article" date="2021" name="Antonie Van Leeuwenhoek">
        <title>Draft genome and description of Waterburya agarophytonicola gen. nov. sp. nov. (Pleurocapsales, Cyanobacteria): a seaweed symbiont.</title>
        <authorList>
            <person name="Bonthond G."/>
            <person name="Shalygin S."/>
            <person name="Bayer T."/>
            <person name="Weinberger F."/>
        </authorList>
    </citation>
    <scope>NUCLEOTIDE SEQUENCE</scope>
    <source>
        <strain evidence="6">KI4</strain>
    </source>
</reference>
<gene>
    <name evidence="6" type="ORF">I4641_11040</name>
</gene>
<proteinExistence type="predicted"/>
<evidence type="ECO:0000256" key="3">
    <source>
        <dbReference type="ARBA" id="ARBA00022801"/>
    </source>
</evidence>
<evidence type="ECO:0000259" key="5">
    <source>
        <dbReference type="Pfam" id="PF24827"/>
    </source>
</evidence>
<organism evidence="6 7">
    <name type="scientific">Waterburya agarophytonicola KI4</name>
    <dbReference type="NCBI Taxonomy" id="2874699"/>
    <lineage>
        <taxon>Bacteria</taxon>
        <taxon>Bacillati</taxon>
        <taxon>Cyanobacteriota</taxon>
        <taxon>Cyanophyceae</taxon>
        <taxon>Pleurocapsales</taxon>
        <taxon>Hyellaceae</taxon>
        <taxon>Waterburya</taxon>
        <taxon>Waterburya agarophytonicola</taxon>
    </lineage>
</organism>
<dbReference type="GO" id="GO:0016788">
    <property type="term" value="F:hydrolase activity, acting on ester bonds"/>
    <property type="evidence" value="ECO:0007669"/>
    <property type="project" value="InterPro"/>
</dbReference>
<dbReference type="InterPro" id="IPR055438">
    <property type="entry name" value="AstE_AspA_cat"/>
</dbReference>
<dbReference type="GO" id="GO:0046872">
    <property type="term" value="F:metal ion binding"/>
    <property type="evidence" value="ECO:0007669"/>
    <property type="project" value="UniProtKB-KW"/>
</dbReference>